<dbReference type="GO" id="GO:0005576">
    <property type="term" value="C:extracellular region"/>
    <property type="evidence" value="ECO:0007669"/>
    <property type="project" value="UniProtKB-SubCell"/>
</dbReference>
<dbReference type="Pfam" id="PF00669">
    <property type="entry name" value="Flagellin_N"/>
    <property type="match status" value="1"/>
</dbReference>
<dbReference type="Pfam" id="PF00700">
    <property type="entry name" value="Flagellin_C"/>
    <property type="match status" value="1"/>
</dbReference>
<comment type="similarity">
    <text evidence="1 3">Belongs to the bacterial flagellin family.</text>
</comment>
<evidence type="ECO:0000313" key="6">
    <source>
        <dbReference type="EMBL" id="KGJ01772.1"/>
    </source>
</evidence>
<evidence type="ECO:0000313" key="7">
    <source>
        <dbReference type="Proteomes" id="UP000029917"/>
    </source>
</evidence>
<dbReference type="AlphaFoldDB" id="A0A099EUU4"/>
<reference evidence="6 7" key="2">
    <citation type="submission" date="2014-10" db="EMBL/GenBank/DDBJ databases">
        <title>Paracoccus sanguinis sp. nov., isolated from clinical specimens of New York State patients.</title>
        <authorList>
            <person name="Mingle L.A."/>
            <person name="Cole J.A."/>
            <person name="Lapierre P."/>
            <person name="Musser K.A."/>
        </authorList>
    </citation>
    <scope>NUCLEOTIDE SEQUENCE [LARGE SCALE GENOMIC DNA]</scope>
    <source>
        <strain evidence="6 7">HAMBI 3106</strain>
    </source>
</reference>
<dbReference type="EMBL" id="JRKS01000090">
    <property type="protein sequence ID" value="KGJ01772.1"/>
    <property type="molecule type" value="Genomic_DNA"/>
</dbReference>
<dbReference type="Gene3D" id="1.20.1330.10">
    <property type="entry name" value="f41 fragment of flagellin, N-terminal domain"/>
    <property type="match status" value="1"/>
</dbReference>
<dbReference type="GO" id="GO:0009288">
    <property type="term" value="C:bacterial-type flagellum"/>
    <property type="evidence" value="ECO:0007669"/>
    <property type="project" value="UniProtKB-SubCell"/>
</dbReference>
<organism evidence="6 7">
    <name type="scientific">Paracoccus sphaerophysae</name>
    <dbReference type="NCBI Taxonomy" id="690417"/>
    <lineage>
        <taxon>Bacteria</taxon>
        <taxon>Pseudomonadati</taxon>
        <taxon>Pseudomonadota</taxon>
        <taxon>Alphaproteobacteria</taxon>
        <taxon>Rhodobacterales</taxon>
        <taxon>Paracoccaceae</taxon>
        <taxon>Paracoccus</taxon>
    </lineage>
</organism>
<comment type="caution">
    <text evidence="6">The sequence shown here is derived from an EMBL/GenBank/DDBJ whole genome shotgun (WGS) entry which is preliminary data.</text>
</comment>
<name>A0A099EUU4_9RHOB</name>
<evidence type="ECO:0000256" key="2">
    <source>
        <dbReference type="ARBA" id="ARBA00023143"/>
    </source>
</evidence>
<dbReference type="Proteomes" id="UP000029917">
    <property type="component" value="Unassembled WGS sequence"/>
</dbReference>
<dbReference type="InterPro" id="IPR001029">
    <property type="entry name" value="Flagellin_N"/>
</dbReference>
<evidence type="ECO:0000259" key="5">
    <source>
        <dbReference type="Pfam" id="PF00700"/>
    </source>
</evidence>
<dbReference type="PANTHER" id="PTHR42792:SF1">
    <property type="entry name" value="FLAGELLAR HOOK-ASSOCIATED PROTEIN 3"/>
    <property type="match status" value="1"/>
</dbReference>
<gene>
    <name evidence="6" type="ORF">IC63_16130</name>
</gene>
<comment type="function">
    <text evidence="3">Flagellin is the subunit protein which polymerizes to form the filaments of bacterial flagella.</text>
</comment>
<dbReference type="PANTHER" id="PTHR42792">
    <property type="entry name" value="FLAGELLIN"/>
    <property type="match status" value="1"/>
</dbReference>
<sequence length="337" mass="35024">MSGFNSIGDLSRFVQMRQANSLLKSRLTVLSQEAASGLKADVPAATGGDMGRLAQVQTRLALIETYNRNASLAQSEMAGMQTALDAIGSIATARGPEFQSAVTIADDDSLNVKSLQAGQDFHAVVRMLNVDVGGRFILSGSVTTNPPLATATEIMGLAKAQVAGLSDPQAIATALDDWFESDAPGGFAAAAYRGNQDATTSGVSGETTVANHVTALDPAFRAALKGLAMAALANDPDLALSRVDKAQLISEAGMRMSGASNAVTGVQAKVGMSQQIVENAVARNSAERTALSIARGEILAADPYETASALTQTETSLQNLYALTARLSRLSLEDYIR</sequence>
<dbReference type="InterPro" id="IPR046358">
    <property type="entry name" value="Flagellin_C"/>
</dbReference>
<dbReference type="STRING" id="690417.IC63_16130"/>
<keyword evidence="3" id="KW-0964">Secreted</keyword>
<evidence type="ECO:0000256" key="1">
    <source>
        <dbReference type="ARBA" id="ARBA00005709"/>
    </source>
</evidence>
<dbReference type="OrthoDB" id="7312911at2"/>
<protein>
    <recommendedName>
        <fullName evidence="3">Flagellin</fullName>
    </recommendedName>
</protein>
<proteinExistence type="inferred from homology"/>
<feature type="domain" description="Flagellin N-terminal" evidence="4">
    <location>
        <begin position="15"/>
        <end position="143"/>
    </location>
</feature>
<evidence type="ECO:0000259" key="4">
    <source>
        <dbReference type="Pfam" id="PF00669"/>
    </source>
</evidence>
<dbReference type="SUPFAM" id="SSF64518">
    <property type="entry name" value="Phase 1 flagellin"/>
    <property type="match status" value="1"/>
</dbReference>
<keyword evidence="2 3" id="KW-0975">Bacterial flagellum</keyword>
<feature type="domain" description="Flagellin C-terminal" evidence="5">
    <location>
        <begin position="258"/>
        <end position="331"/>
    </location>
</feature>
<evidence type="ECO:0000256" key="3">
    <source>
        <dbReference type="RuleBase" id="RU362073"/>
    </source>
</evidence>
<dbReference type="InterPro" id="IPR001492">
    <property type="entry name" value="Flagellin"/>
</dbReference>
<comment type="subcellular location">
    <subcellularLocation>
        <location evidence="3">Secreted</location>
    </subcellularLocation>
    <subcellularLocation>
        <location evidence="3">Bacterial flagellum</location>
    </subcellularLocation>
</comment>
<dbReference type="RefSeq" id="WP_036722167.1">
    <property type="nucleotide sequence ID" value="NZ_JRKS01000090.1"/>
</dbReference>
<keyword evidence="7" id="KW-1185">Reference proteome</keyword>
<reference evidence="6 7" key="1">
    <citation type="submission" date="2014-09" db="EMBL/GenBank/DDBJ databases">
        <authorList>
            <person name="McGinnis J.M."/>
            <person name="Wolfgang W.J."/>
        </authorList>
    </citation>
    <scope>NUCLEOTIDE SEQUENCE [LARGE SCALE GENOMIC DNA]</scope>
    <source>
        <strain evidence="6 7">HAMBI 3106</strain>
    </source>
</reference>
<accession>A0A099EUU4</accession>
<dbReference type="GO" id="GO:0005198">
    <property type="term" value="F:structural molecule activity"/>
    <property type="evidence" value="ECO:0007669"/>
    <property type="project" value="UniProtKB-UniRule"/>
</dbReference>